<sequence>MKLNYTKILLFFFPLNILLTSYHVYSKNKSYITQRLTPIYTSRVLSECDINTSIYEKDPDMKSVKENFDRQTSQRLEEYNERMITQREKCKEQCDKDIQEIIVKDKIEKSLEEKVEKVCLRCGCGLGGVAASVGIFGAITVSELKKAATAAAIEEAIAAGTKVTIETAVSELNKLGYIYGLIGDKLEDILGAITNFRTQTPMVHAVYGASQKACESVTVGNGGGNEVYCSMLRQKTSEVFAKLGEAGANAIRAGNTEKTSVQTAALEKIDTTFLNYSTPITASVIAMLVIVLIMVIIYLILRYRRKKKINKKLQYTKLLKE</sequence>
<evidence type="ECO:0000313" key="4">
    <source>
        <dbReference type="Proteomes" id="UP000030690"/>
    </source>
</evidence>
<accession>A0A024V2N0</accession>
<dbReference type="AlphaFoldDB" id="A0A024V2N0"/>
<organism evidence="3 4">
    <name type="scientific">Plasmodium falciparum Vietnam Oak-Knoll</name>
    <name type="common">FVO</name>
    <dbReference type="NCBI Taxonomy" id="1036723"/>
    <lineage>
        <taxon>Eukaryota</taxon>
        <taxon>Sar</taxon>
        <taxon>Alveolata</taxon>
        <taxon>Apicomplexa</taxon>
        <taxon>Aconoidasida</taxon>
        <taxon>Haemosporida</taxon>
        <taxon>Plasmodiidae</taxon>
        <taxon>Plasmodium</taxon>
        <taxon>Plasmodium (Laverania)</taxon>
    </lineage>
</organism>
<gene>
    <name evidence="3" type="ORF">PFFVO_03835</name>
</gene>
<dbReference type="Proteomes" id="UP000030690">
    <property type="component" value="Unassembled WGS sequence"/>
</dbReference>
<feature type="chain" id="PRO_5001538693" description="Surface antigen" evidence="2">
    <location>
        <begin position="27"/>
        <end position="321"/>
    </location>
</feature>
<evidence type="ECO:0000256" key="2">
    <source>
        <dbReference type="SAM" id="SignalP"/>
    </source>
</evidence>
<evidence type="ECO:0008006" key="5">
    <source>
        <dbReference type="Google" id="ProtNLM"/>
    </source>
</evidence>
<dbReference type="NCBIfam" id="TIGR01477">
    <property type="entry name" value="RIFIN"/>
    <property type="match status" value="1"/>
</dbReference>
<keyword evidence="1" id="KW-0472">Membrane</keyword>
<feature type="signal peptide" evidence="2">
    <location>
        <begin position="1"/>
        <end position="26"/>
    </location>
</feature>
<evidence type="ECO:0000256" key="1">
    <source>
        <dbReference type="SAM" id="Phobius"/>
    </source>
</evidence>
<protein>
    <recommendedName>
        <fullName evidence="5">Surface antigen</fullName>
    </recommendedName>
</protein>
<proteinExistence type="predicted"/>
<keyword evidence="2" id="KW-0732">Signal</keyword>
<name>A0A024V2N0_PLAFA</name>
<evidence type="ECO:0000313" key="3">
    <source>
        <dbReference type="EMBL" id="ETW17248.1"/>
    </source>
</evidence>
<dbReference type="EMBL" id="KI925133">
    <property type="protein sequence ID" value="ETW17248.1"/>
    <property type="molecule type" value="Genomic_DNA"/>
</dbReference>
<dbReference type="InterPro" id="IPR006373">
    <property type="entry name" value="VSA_Rifin"/>
</dbReference>
<reference evidence="3 4" key="2">
    <citation type="submission" date="2013-02" db="EMBL/GenBank/DDBJ databases">
        <title>The Genome Sequence of Plasmodium falciparum Vietnam Oak-Knoll (FVO).</title>
        <authorList>
            <consortium name="The Broad Institute Genome Sequencing Platform"/>
            <consortium name="The Broad Institute Genome Sequencing Center for Infectious Disease"/>
            <person name="Neafsey D."/>
            <person name="Cheeseman I."/>
            <person name="Volkman S."/>
            <person name="Adams J."/>
            <person name="Walker B."/>
            <person name="Young S.K."/>
            <person name="Zeng Q."/>
            <person name="Gargeya S."/>
            <person name="Fitzgerald M."/>
            <person name="Haas B."/>
            <person name="Abouelleil A."/>
            <person name="Alvarado L."/>
            <person name="Arachchi H.M."/>
            <person name="Berlin A.M."/>
            <person name="Chapman S.B."/>
            <person name="Dewar J."/>
            <person name="Goldberg J."/>
            <person name="Griggs A."/>
            <person name="Gujja S."/>
            <person name="Hansen M."/>
            <person name="Howarth C."/>
            <person name="Imamovic A."/>
            <person name="Larimer J."/>
            <person name="McCowan C."/>
            <person name="Murphy C."/>
            <person name="Neiman D."/>
            <person name="Pearson M."/>
            <person name="Priest M."/>
            <person name="Roberts A."/>
            <person name="Saif S."/>
            <person name="Shea T."/>
            <person name="Sisk P."/>
            <person name="Sykes S."/>
            <person name="Wortman J."/>
            <person name="Nusbaum C."/>
            <person name="Birren B."/>
        </authorList>
    </citation>
    <scope>NUCLEOTIDE SEQUENCE [LARGE SCALE GENOMIC DNA]</scope>
    <source>
        <strain evidence="4">Vietnam Oak-Knoll (FVO)</strain>
    </source>
</reference>
<keyword evidence="1" id="KW-0812">Transmembrane</keyword>
<reference evidence="3 4" key="1">
    <citation type="submission" date="2013-02" db="EMBL/GenBank/DDBJ databases">
        <title>The Genome Annotation of Plasmodium falciparum Vietnam Oak-Knoll (FVO).</title>
        <authorList>
            <consortium name="The Broad Institute Genome Sequencing Platform"/>
            <consortium name="The Broad Institute Genome Sequencing Center for Infectious Disease"/>
            <person name="Neafsey D."/>
            <person name="Hoffman S."/>
            <person name="Volkman S."/>
            <person name="Rosenthal P."/>
            <person name="Walker B."/>
            <person name="Young S.K."/>
            <person name="Zeng Q."/>
            <person name="Gargeya S."/>
            <person name="Fitzgerald M."/>
            <person name="Haas B."/>
            <person name="Abouelleil A."/>
            <person name="Allen A.W."/>
            <person name="Alvarado L."/>
            <person name="Arachchi H.M."/>
            <person name="Berlin A.M."/>
            <person name="Chapman S.B."/>
            <person name="Gainer-Dewar J."/>
            <person name="Goldberg J."/>
            <person name="Griggs A."/>
            <person name="Gujja S."/>
            <person name="Hansen M."/>
            <person name="Howarth C."/>
            <person name="Imamovic A."/>
            <person name="Ireland A."/>
            <person name="Larimer J."/>
            <person name="McCowan C."/>
            <person name="Murphy C."/>
            <person name="Pearson M."/>
            <person name="Poon T.W."/>
            <person name="Priest M."/>
            <person name="Roberts A."/>
            <person name="Saif S."/>
            <person name="Shea T."/>
            <person name="Sisk P."/>
            <person name="Sykes S."/>
            <person name="Wortman J."/>
            <person name="Nusbaum C."/>
            <person name="Birren B."/>
        </authorList>
    </citation>
    <scope>NUCLEOTIDE SEQUENCE [LARGE SCALE GENOMIC DNA]</scope>
    <source>
        <strain evidence="4">Vietnam Oak-Knoll (FVO)</strain>
    </source>
</reference>
<feature type="transmembrane region" description="Helical" evidence="1">
    <location>
        <begin position="280"/>
        <end position="301"/>
    </location>
</feature>
<dbReference type="Pfam" id="PF02009">
    <property type="entry name" value="RIFIN"/>
    <property type="match status" value="1"/>
</dbReference>
<keyword evidence="1" id="KW-1133">Transmembrane helix</keyword>